<evidence type="ECO:0000313" key="2">
    <source>
        <dbReference type="EMBL" id="KAG7153749.1"/>
    </source>
</evidence>
<accession>A0A8J5JA66</accession>
<proteinExistence type="predicted"/>
<evidence type="ECO:0000256" key="1">
    <source>
        <dbReference type="SAM" id="MobiDB-lite"/>
    </source>
</evidence>
<sequence>MSDVLVGVRAAHCGRLAVWCWTIQAKTVGGWVDYVKVYKKREISSTWVGRQCCVGGKTLMIMGGKEETLGEEDACEGRRHWGRRIHVKEGDMGGDIRDTGRRIRRIREGWRMEDMRRICVEERYMEDMCGGWRRMEEWRIHDTWRIHWEEDMEDAWRRYMIREGGYMIRDGGCVRSGMIVEDTSEEEDTWRRMRMRRIRRIRVGGDTGGYMEDMGGYVEIMDMWREDMEDMMWGGRTCGEEDVTCGGGYRKGETRDCMTMMVNEGNMMETMMDKRRRTSDEGNKEENEGGP</sequence>
<feature type="region of interest" description="Disordered" evidence="1">
    <location>
        <begin position="272"/>
        <end position="291"/>
    </location>
</feature>
<keyword evidence="3" id="KW-1185">Reference proteome</keyword>
<reference evidence="2" key="1">
    <citation type="journal article" date="2021" name="Sci. Adv.">
        <title>The American lobster genome reveals insights on longevity, neural, and immune adaptations.</title>
        <authorList>
            <person name="Polinski J.M."/>
            <person name="Zimin A.V."/>
            <person name="Clark K.F."/>
            <person name="Kohn A.B."/>
            <person name="Sadowski N."/>
            <person name="Timp W."/>
            <person name="Ptitsyn A."/>
            <person name="Khanna P."/>
            <person name="Romanova D.Y."/>
            <person name="Williams P."/>
            <person name="Greenwood S.J."/>
            <person name="Moroz L.L."/>
            <person name="Walt D.R."/>
            <person name="Bodnar A.G."/>
        </authorList>
    </citation>
    <scope>NUCLEOTIDE SEQUENCE</scope>
    <source>
        <strain evidence="2">GMGI-L3</strain>
    </source>
</reference>
<dbReference type="EMBL" id="JAHLQT010046319">
    <property type="protein sequence ID" value="KAG7153749.1"/>
    <property type="molecule type" value="Genomic_DNA"/>
</dbReference>
<name>A0A8J5JA66_HOMAM</name>
<dbReference type="AlphaFoldDB" id="A0A8J5JA66"/>
<dbReference type="Proteomes" id="UP000747542">
    <property type="component" value="Unassembled WGS sequence"/>
</dbReference>
<organism evidence="2 3">
    <name type="scientific">Homarus americanus</name>
    <name type="common">American lobster</name>
    <dbReference type="NCBI Taxonomy" id="6706"/>
    <lineage>
        <taxon>Eukaryota</taxon>
        <taxon>Metazoa</taxon>
        <taxon>Ecdysozoa</taxon>
        <taxon>Arthropoda</taxon>
        <taxon>Crustacea</taxon>
        <taxon>Multicrustacea</taxon>
        <taxon>Malacostraca</taxon>
        <taxon>Eumalacostraca</taxon>
        <taxon>Eucarida</taxon>
        <taxon>Decapoda</taxon>
        <taxon>Pleocyemata</taxon>
        <taxon>Astacidea</taxon>
        <taxon>Nephropoidea</taxon>
        <taxon>Nephropidae</taxon>
        <taxon>Homarus</taxon>
    </lineage>
</organism>
<protein>
    <submittedName>
        <fullName evidence="2">Uncharacterized protein</fullName>
    </submittedName>
</protein>
<gene>
    <name evidence="2" type="ORF">Hamer_G009425</name>
</gene>
<comment type="caution">
    <text evidence="2">The sequence shown here is derived from an EMBL/GenBank/DDBJ whole genome shotgun (WGS) entry which is preliminary data.</text>
</comment>
<feature type="compositionally biased region" description="Basic and acidic residues" evidence="1">
    <location>
        <begin position="278"/>
        <end position="291"/>
    </location>
</feature>
<evidence type="ECO:0000313" key="3">
    <source>
        <dbReference type="Proteomes" id="UP000747542"/>
    </source>
</evidence>